<protein>
    <submittedName>
        <fullName evidence="1">Uncharacterized protein</fullName>
    </submittedName>
</protein>
<dbReference type="AlphaFoldDB" id="A0A381XCL3"/>
<sequence length="45" mass="5248">MCFHQHQITVNKLRLQISKVQEALIQTNNAKLLFLVIDLISQVEE</sequence>
<organism evidence="1">
    <name type="scientific">marine metagenome</name>
    <dbReference type="NCBI Taxonomy" id="408172"/>
    <lineage>
        <taxon>unclassified sequences</taxon>
        <taxon>metagenomes</taxon>
        <taxon>ecological metagenomes</taxon>
    </lineage>
</organism>
<proteinExistence type="predicted"/>
<gene>
    <name evidence="1" type="ORF">METZ01_LOCUS115333</name>
</gene>
<dbReference type="EMBL" id="UINC01014687">
    <property type="protein sequence ID" value="SVA62479.1"/>
    <property type="molecule type" value="Genomic_DNA"/>
</dbReference>
<accession>A0A381XCL3</accession>
<evidence type="ECO:0000313" key="1">
    <source>
        <dbReference type="EMBL" id="SVA62479.1"/>
    </source>
</evidence>
<name>A0A381XCL3_9ZZZZ</name>
<reference evidence="1" key="1">
    <citation type="submission" date="2018-05" db="EMBL/GenBank/DDBJ databases">
        <authorList>
            <person name="Lanie J.A."/>
            <person name="Ng W.-L."/>
            <person name="Kazmierczak K.M."/>
            <person name="Andrzejewski T.M."/>
            <person name="Davidsen T.M."/>
            <person name="Wayne K.J."/>
            <person name="Tettelin H."/>
            <person name="Glass J.I."/>
            <person name="Rusch D."/>
            <person name="Podicherti R."/>
            <person name="Tsui H.-C.T."/>
            <person name="Winkler M.E."/>
        </authorList>
    </citation>
    <scope>NUCLEOTIDE SEQUENCE</scope>
</reference>